<accession>A0A7S4UZH0</accession>
<sequence length="594" mass="66870">MRVPSIPLLAISNLLSISSKRGRKVILQFDGSLRHSSSSSSSLPLVVPPTRVKELDEEEVFRCPAELSDISLATASLCNTNEREGKIVTCSAAVLVQNVANEKENGKDSTKYVFAVGARCIPAEIDVTSADAEYDGLIFGLEYLEKLLLTSPLLSLLDDDHDTTKEEEELRIVIEGDCKTVIDQMNQKSTSRKLRSKYETSQAILQRIQKFRHSSSSKSSSPQVIHRHIPRDDNILCDALCQLAAHIIRSGDVQDIIHAIYGDDAPSTKYTLTHNVNFQSAFHLLSLRSTSFSFPTRIKLLYHFANVIMTLLPSQSSISSDDGDACNDSSINARNALLLLSKLMEEEMQLLKRWIRKEEKKERKKSEATTSEPTIIESSDKCTSSSNTLDFQSYKTLCYRLEADALLCEIKELQIANNQSGKRRKKKTIKVKNEQKLKTMLNRYSNFLRRNVMHGDNAIGIKASQKISEQNKSVISSLCRNQTLFFPPAFLSAKYTNVVQLEPSSFLLEQQIQGIKQQNIKLNDILYVWYTIAAQKSLLIQKDTKEMDDVELLPSLNVVASSDDDKLSNQEKAKDKEQRLIGVHRAILKHGIWI</sequence>
<evidence type="ECO:0000313" key="2">
    <source>
        <dbReference type="EMBL" id="CAE4581290.1"/>
    </source>
</evidence>
<dbReference type="EMBL" id="HBNS01002112">
    <property type="protein sequence ID" value="CAE4581290.1"/>
    <property type="molecule type" value="Transcribed_RNA"/>
</dbReference>
<feature type="region of interest" description="Disordered" evidence="1">
    <location>
        <begin position="361"/>
        <end position="387"/>
    </location>
</feature>
<name>A0A7S4UZH0_9STRA</name>
<dbReference type="SUPFAM" id="SSF53098">
    <property type="entry name" value="Ribonuclease H-like"/>
    <property type="match status" value="1"/>
</dbReference>
<dbReference type="Gene3D" id="3.30.420.10">
    <property type="entry name" value="Ribonuclease H-like superfamily/Ribonuclease H"/>
    <property type="match status" value="1"/>
</dbReference>
<evidence type="ECO:0008006" key="3">
    <source>
        <dbReference type="Google" id="ProtNLM"/>
    </source>
</evidence>
<dbReference type="AlphaFoldDB" id="A0A7S4UZH0"/>
<dbReference type="InterPro" id="IPR036397">
    <property type="entry name" value="RNaseH_sf"/>
</dbReference>
<dbReference type="InterPro" id="IPR012337">
    <property type="entry name" value="RNaseH-like_sf"/>
</dbReference>
<organism evidence="2">
    <name type="scientific">Ditylum brightwellii</name>
    <dbReference type="NCBI Taxonomy" id="49249"/>
    <lineage>
        <taxon>Eukaryota</taxon>
        <taxon>Sar</taxon>
        <taxon>Stramenopiles</taxon>
        <taxon>Ochrophyta</taxon>
        <taxon>Bacillariophyta</taxon>
        <taxon>Mediophyceae</taxon>
        <taxon>Lithodesmiophycidae</taxon>
        <taxon>Lithodesmiales</taxon>
        <taxon>Lithodesmiaceae</taxon>
        <taxon>Ditylum</taxon>
    </lineage>
</organism>
<proteinExistence type="predicted"/>
<reference evidence="2" key="1">
    <citation type="submission" date="2021-01" db="EMBL/GenBank/DDBJ databases">
        <authorList>
            <person name="Corre E."/>
            <person name="Pelletier E."/>
            <person name="Niang G."/>
            <person name="Scheremetjew M."/>
            <person name="Finn R."/>
            <person name="Kale V."/>
            <person name="Holt S."/>
            <person name="Cochrane G."/>
            <person name="Meng A."/>
            <person name="Brown T."/>
            <person name="Cohen L."/>
        </authorList>
    </citation>
    <scope>NUCLEOTIDE SEQUENCE</scope>
    <source>
        <strain evidence="2">GSO104</strain>
    </source>
</reference>
<gene>
    <name evidence="2" type="ORF">DBRI00130_LOCUS1689</name>
</gene>
<dbReference type="GO" id="GO:0003676">
    <property type="term" value="F:nucleic acid binding"/>
    <property type="evidence" value="ECO:0007669"/>
    <property type="project" value="InterPro"/>
</dbReference>
<evidence type="ECO:0000256" key="1">
    <source>
        <dbReference type="SAM" id="MobiDB-lite"/>
    </source>
</evidence>
<protein>
    <recommendedName>
        <fullName evidence="3">RNase H type-1 domain-containing protein</fullName>
    </recommendedName>
</protein>